<reference evidence="2 3" key="2">
    <citation type="journal article" date="2011" name="J. Bacteriol.">
        <title>Genomes of three methylotrophs from a single niche uncover genetic and metabolic divergence of Methylophilaceae.</title>
        <authorList>
            <person name="Lapidus A."/>
            <person name="Clum A."/>
            <person name="Labutti K."/>
            <person name="Kaluzhnaya M.G."/>
            <person name="Lim S."/>
            <person name="Beck D.A."/>
            <person name="Glavina Del Rio T."/>
            <person name="Nolan M."/>
            <person name="Mavromatis K."/>
            <person name="Huntemann M."/>
            <person name="Lucas S."/>
            <person name="Lidstrom M.E."/>
            <person name="Ivanova N."/>
            <person name="Chistoserdova L."/>
        </authorList>
    </citation>
    <scope>NUCLEOTIDE SEQUENCE [LARGE SCALE GENOMIC DNA]</scope>
    <source>
        <strain evidence="2 3">301</strain>
    </source>
</reference>
<feature type="transmembrane region" description="Helical" evidence="1">
    <location>
        <begin position="447"/>
        <end position="471"/>
    </location>
</feature>
<evidence type="ECO:0000313" key="2">
    <source>
        <dbReference type="EMBL" id="ADI30335.1"/>
    </source>
</evidence>
<dbReference type="InterPro" id="IPR011385">
    <property type="entry name" value="Site-sp_rcmbase"/>
</dbReference>
<feature type="transmembrane region" description="Helical" evidence="1">
    <location>
        <begin position="612"/>
        <end position="637"/>
    </location>
</feature>
<dbReference type="KEGG" id="meh:M301_1963"/>
<keyword evidence="1" id="KW-1133">Transmembrane helix</keyword>
<keyword evidence="1" id="KW-0812">Transmembrane</keyword>
<accession>D7DJX4</accession>
<dbReference type="STRING" id="666681.M301_1963"/>
<dbReference type="Proteomes" id="UP000000383">
    <property type="component" value="Chromosome"/>
</dbReference>
<feature type="transmembrane region" description="Helical" evidence="1">
    <location>
        <begin position="496"/>
        <end position="516"/>
    </location>
</feature>
<organism evidence="2 3">
    <name type="scientific">Methylotenera versatilis (strain 301)</name>
    <dbReference type="NCBI Taxonomy" id="666681"/>
    <lineage>
        <taxon>Bacteria</taxon>
        <taxon>Pseudomonadati</taxon>
        <taxon>Pseudomonadota</taxon>
        <taxon>Betaproteobacteria</taxon>
        <taxon>Nitrosomonadales</taxon>
        <taxon>Methylophilaceae</taxon>
        <taxon>Methylotenera</taxon>
    </lineage>
</organism>
<reference evidence="3" key="1">
    <citation type="submission" date="2010-05" db="EMBL/GenBank/DDBJ databases">
        <title>Complete sequence of Methylotenera sp. 301.</title>
        <authorList>
            <person name="Lucas S."/>
            <person name="Copeland A."/>
            <person name="Lapidus A."/>
            <person name="Cheng J.-F."/>
            <person name="Bruce D."/>
            <person name="Goodwin L."/>
            <person name="Pitluck S."/>
            <person name="Clum A."/>
            <person name="Land M."/>
            <person name="Hauser L."/>
            <person name="Kyrpides N."/>
            <person name="Ivanova N."/>
            <person name="Chistoservova L."/>
            <person name="Kalyuzhnaya M."/>
            <person name="Woyke T."/>
        </authorList>
    </citation>
    <scope>NUCLEOTIDE SEQUENCE [LARGE SCALE GENOMIC DNA]</scope>
    <source>
        <strain evidence="3">301</strain>
    </source>
</reference>
<dbReference type="eggNOG" id="COG4389">
    <property type="taxonomic scope" value="Bacteria"/>
</dbReference>
<name>D7DJX4_METV0</name>
<dbReference type="OrthoDB" id="5688397at2"/>
<gene>
    <name evidence="2" type="ordered locus">M301_1963</name>
</gene>
<keyword evidence="1" id="KW-0472">Membrane</keyword>
<dbReference type="EMBL" id="CP002056">
    <property type="protein sequence ID" value="ADI30335.1"/>
    <property type="molecule type" value="Genomic_DNA"/>
</dbReference>
<feature type="transmembrane region" description="Helical" evidence="1">
    <location>
        <begin position="382"/>
        <end position="403"/>
    </location>
</feature>
<dbReference type="PIRSF" id="PIRSF015380">
    <property type="entry name" value="Site-sp_rcmb"/>
    <property type="match status" value="1"/>
</dbReference>
<feature type="transmembrane region" description="Helical" evidence="1">
    <location>
        <begin position="350"/>
        <end position="370"/>
    </location>
</feature>
<dbReference type="AlphaFoldDB" id="D7DJX4"/>
<dbReference type="RefSeq" id="WP_013148647.1">
    <property type="nucleotide sequence ID" value="NC_014207.1"/>
</dbReference>
<proteinExistence type="predicted"/>
<protein>
    <submittedName>
        <fullName evidence="2">Site-specific recombinase Gcr</fullName>
    </submittedName>
</protein>
<sequence>MSESVHSPQSTAKFIASLIAEIRPSKPNQVEAAIKAIQALCYLLNSHPEKARQLREAILRLLSEHKPISLFLVTRHSAFSGFFTEMRRRIGHKLLPEAVDESYLIDLFACFFTKTSDELWVQAVPDEVWEQLIVAIRFNEATTDITEPIIESCRQNFLAATQVLSYRIAALGLEPELLRNHPELEQHTSPFIAQQIELAEFLASPDADTHDLNSKSNETDIKHILVMLNQCSEVVMKIRRNSAIVGTSIQLTFMLQRMAQQVSRLETLLEILDHTSSDDSHNNQETSPKEAHSKANLKIVQLFKELVYSECHKNDVSEHWRENMEVMALRVTENASRTGEHYITGNRSEYFALMRSAMGAGVIIAFMAMIKITLAKQHMAPLTEAILFSLNYGLGFILIHILHFTVATKQPAMTAAAIAASIDATDSKSKEMDNLVAMIANTMRSQLVAIFGNVVLVVPIAMLIALGTLHFTGQHFITPEKAHHLMADIDPFRSGALLYAAVAGVCLFLSGLIAGYHDNLAIYNKIPQRLRAVTWMQKVLGVTRLNRVANYVENNLGALAGNFYFGCLLGGMTAIGVLFGLPFDIRHITFSSAYAGYAAVALDFMLTWQAVAYIALSLALIGFVNLAVSFSLALYVAMKSRKVRFKQWRLLLGNLATRLNQHPGEFIFPPKNSTDKITADHE</sequence>
<evidence type="ECO:0000313" key="3">
    <source>
        <dbReference type="Proteomes" id="UP000000383"/>
    </source>
</evidence>
<keyword evidence="3" id="KW-1185">Reference proteome</keyword>
<dbReference type="Pfam" id="PF10136">
    <property type="entry name" value="SpecificRecomb"/>
    <property type="match status" value="1"/>
</dbReference>
<feature type="transmembrane region" description="Helical" evidence="1">
    <location>
        <begin position="563"/>
        <end position="581"/>
    </location>
</feature>
<dbReference type="HOGENOM" id="CLU_023672_0_0_4"/>
<evidence type="ECO:0000256" key="1">
    <source>
        <dbReference type="SAM" id="Phobius"/>
    </source>
</evidence>